<keyword evidence="1" id="KW-1133">Transmembrane helix</keyword>
<dbReference type="EMBL" id="CP139957">
    <property type="protein sequence ID" value="WPX10090.1"/>
    <property type="molecule type" value="Genomic_DNA"/>
</dbReference>
<protein>
    <recommendedName>
        <fullName evidence="4">Bacteriocin</fullName>
    </recommendedName>
</protein>
<organism evidence="2 3">
    <name type="scientific">Anaerocellum danielii</name>
    <dbReference type="NCBI Taxonomy" id="1387557"/>
    <lineage>
        <taxon>Bacteria</taxon>
        <taxon>Bacillati</taxon>
        <taxon>Bacillota</taxon>
        <taxon>Bacillota incertae sedis</taxon>
        <taxon>Caldicellulosiruptorales</taxon>
        <taxon>Caldicellulosiruptoraceae</taxon>
        <taxon>Anaerocellum</taxon>
    </lineage>
</organism>
<evidence type="ECO:0000313" key="3">
    <source>
        <dbReference type="Proteomes" id="UP001322744"/>
    </source>
</evidence>
<evidence type="ECO:0000313" key="2">
    <source>
        <dbReference type="EMBL" id="WPX10090.1"/>
    </source>
</evidence>
<gene>
    <name evidence="2" type="ORF">SOJ16_001354</name>
</gene>
<sequence length="77" mass="8071">MVIRSVLEEYIVLNDDELVEINGDGMFGAAAGAILGFTYGIAAGAVIAYNTGEIKEMFKTAWASAMFGGAVGSFLPF</sequence>
<accession>A0ABZ0U2Z5</accession>
<name>A0ABZ0U2Z5_9FIRM</name>
<keyword evidence="3" id="KW-1185">Reference proteome</keyword>
<dbReference type="RefSeq" id="WP_045174858.1">
    <property type="nucleotide sequence ID" value="NZ_CP139957.1"/>
</dbReference>
<evidence type="ECO:0000256" key="1">
    <source>
        <dbReference type="SAM" id="Phobius"/>
    </source>
</evidence>
<feature type="transmembrane region" description="Helical" evidence="1">
    <location>
        <begin position="26"/>
        <end position="49"/>
    </location>
</feature>
<evidence type="ECO:0008006" key="4">
    <source>
        <dbReference type="Google" id="ProtNLM"/>
    </source>
</evidence>
<keyword evidence="1" id="KW-0472">Membrane</keyword>
<keyword evidence="1" id="KW-0812">Transmembrane</keyword>
<dbReference type="Proteomes" id="UP001322744">
    <property type="component" value="Chromosome"/>
</dbReference>
<reference evidence="2 3" key="1">
    <citation type="submission" date="2023-12" db="EMBL/GenBank/DDBJ databases">
        <authorList>
            <person name="Manesh M.J.H."/>
            <person name="Bing R.G."/>
            <person name="Willard D.J."/>
            <person name="Kelly R.M."/>
        </authorList>
    </citation>
    <scope>NUCLEOTIDE SEQUENCE [LARGE SCALE GENOMIC DNA]</scope>
    <source>
        <strain evidence="2 3">DSM 8977</strain>
    </source>
</reference>
<proteinExistence type="predicted"/>